<evidence type="ECO:0000313" key="3">
    <source>
        <dbReference type="Proteomes" id="UP000249898"/>
    </source>
</evidence>
<accession>A0A2Z4PTD2</accession>
<evidence type="ECO:0000313" key="2">
    <source>
        <dbReference type="EMBL" id="AWY00743.1"/>
    </source>
</evidence>
<dbReference type="RefSeq" id="WP_112138639.1">
    <property type="nucleotide sequence ID" value="NZ_CP016181.1"/>
</dbReference>
<reference evidence="2 3" key="1">
    <citation type="submission" date="2016-06" db="EMBL/GenBank/DDBJ databases">
        <title>The sequenced genome of the ice-adhering bacterium Marinomonas primoryensis, from Antarctica.</title>
        <authorList>
            <person name="Graham L."/>
            <person name="Vance T.D.R."/>
            <person name="Davies P.L."/>
        </authorList>
    </citation>
    <scope>NUCLEOTIDE SEQUENCE [LARGE SCALE GENOMIC DNA]</scope>
    <source>
        <strain evidence="2 3">AceL</strain>
    </source>
</reference>
<organism evidence="2 3">
    <name type="scientific">Marinomonas primoryensis</name>
    <dbReference type="NCBI Taxonomy" id="178399"/>
    <lineage>
        <taxon>Bacteria</taxon>
        <taxon>Pseudomonadati</taxon>
        <taxon>Pseudomonadota</taxon>
        <taxon>Gammaproteobacteria</taxon>
        <taxon>Oceanospirillales</taxon>
        <taxon>Oceanospirillaceae</taxon>
        <taxon>Marinomonas</taxon>
    </lineage>
</organism>
<dbReference type="AlphaFoldDB" id="A0A2Z4PTD2"/>
<evidence type="ECO:0000256" key="1">
    <source>
        <dbReference type="SAM" id="MobiDB-lite"/>
    </source>
</evidence>
<proteinExistence type="predicted"/>
<dbReference type="Proteomes" id="UP000249898">
    <property type="component" value="Chromosome"/>
</dbReference>
<dbReference type="OrthoDB" id="6106054at2"/>
<sequence length="123" mass="13119">MMKYIKEFIGSLILISTLAQAEESTLDKAKGGALQLWDKTKETTIELADSTSEKASEVGGKASDIGNKASKNAKETGTVVWDKMKAVGAATAEGARKGASKIRKLVSAEDCKEDSALCYKDKE</sequence>
<dbReference type="Gene3D" id="1.10.287.700">
    <property type="entry name" value="Helix hairpin bin"/>
    <property type="match status" value="1"/>
</dbReference>
<dbReference type="EMBL" id="CP016181">
    <property type="protein sequence ID" value="AWY00743.1"/>
    <property type="molecule type" value="Genomic_DNA"/>
</dbReference>
<gene>
    <name evidence="2" type="ORF">A8139_12715</name>
</gene>
<feature type="region of interest" description="Disordered" evidence="1">
    <location>
        <begin position="48"/>
        <end position="69"/>
    </location>
</feature>
<name>A0A2Z4PTD2_9GAMM</name>
<protein>
    <submittedName>
        <fullName evidence="2">Uncharacterized protein</fullName>
    </submittedName>
</protein>